<feature type="region of interest" description="Disordered" evidence="1">
    <location>
        <begin position="496"/>
        <end position="519"/>
    </location>
</feature>
<dbReference type="InterPro" id="IPR036869">
    <property type="entry name" value="J_dom_sf"/>
</dbReference>
<reference evidence="3 4" key="1">
    <citation type="journal article" date="2021" name="Sci. Rep.">
        <title>Genome sequencing of the multicellular alga Astrephomene provides insights into convergent evolution of germ-soma differentiation.</title>
        <authorList>
            <person name="Yamashita S."/>
            <person name="Yamamoto K."/>
            <person name="Matsuzaki R."/>
            <person name="Suzuki S."/>
            <person name="Yamaguchi H."/>
            <person name="Hirooka S."/>
            <person name="Minakuchi Y."/>
            <person name="Miyagishima S."/>
            <person name="Kawachi M."/>
            <person name="Toyoda A."/>
            <person name="Nozaki H."/>
        </authorList>
    </citation>
    <scope>NUCLEOTIDE SEQUENCE [LARGE SCALE GENOMIC DNA]</scope>
    <source>
        <strain evidence="3 4">NIES-4017</strain>
    </source>
</reference>
<evidence type="ECO:0000256" key="1">
    <source>
        <dbReference type="SAM" id="MobiDB-lite"/>
    </source>
</evidence>
<feature type="region of interest" description="Disordered" evidence="1">
    <location>
        <begin position="338"/>
        <end position="374"/>
    </location>
</feature>
<accession>A0AAD3HGE4</accession>
<dbReference type="SUPFAM" id="SSF46565">
    <property type="entry name" value="Chaperone J-domain"/>
    <property type="match status" value="1"/>
</dbReference>
<dbReference type="PROSITE" id="PS50076">
    <property type="entry name" value="DNAJ_2"/>
    <property type="match status" value="1"/>
</dbReference>
<comment type="caution">
    <text evidence="3">The sequence shown here is derived from an EMBL/GenBank/DDBJ whole genome shotgun (WGS) entry which is preliminary data.</text>
</comment>
<dbReference type="InterPro" id="IPR022226">
    <property type="entry name" value="DUF3752"/>
</dbReference>
<feature type="region of interest" description="Disordered" evidence="1">
    <location>
        <begin position="136"/>
        <end position="322"/>
    </location>
</feature>
<dbReference type="PRINTS" id="PR00625">
    <property type="entry name" value="JDOMAIN"/>
</dbReference>
<feature type="region of interest" description="Disordered" evidence="1">
    <location>
        <begin position="1"/>
        <end position="53"/>
    </location>
</feature>
<dbReference type="Proteomes" id="UP001054857">
    <property type="component" value="Unassembled WGS sequence"/>
</dbReference>
<feature type="domain" description="J" evidence="2">
    <location>
        <begin position="359"/>
        <end position="423"/>
    </location>
</feature>
<dbReference type="AlphaFoldDB" id="A0AAD3HGE4"/>
<feature type="compositionally biased region" description="Low complexity" evidence="1">
    <location>
        <begin position="276"/>
        <end position="288"/>
    </location>
</feature>
<feature type="compositionally biased region" description="Low complexity" evidence="1">
    <location>
        <begin position="144"/>
        <end position="180"/>
    </location>
</feature>
<feature type="compositionally biased region" description="Low complexity" evidence="1">
    <location>
        <begin position="605"/>
        <end position="618"/>
    </location>
</feature>
<dbReference type="PANTHER" id="PTHR47422:SF1">
    <property type="entry name" value="DNAJ HEAT SHOCK N-TERMINAL DOMAIN-CONTAINING PROTEIN"/>
    <property type="match status" value="1"/>
</dbReference>
<feature type="compositionally biased region" description="Basic residues" evidence="1">
    <location>
        <begin position="1"/>
        <end position="30"/>
    </location>
</feature>
<feature type="compositionally biased region" description="Basic and acidic residues" evidence="1">
    <location>
        <begin position="625"/>
        <end position="635"/>
    </location>
</feature>
<keyword evidence="4" id="KW-1185">Reference proteome</keyword>
<evidence type="ECO:0000259" key="2">
    <source>
        <dbReference type="PROSITE" id="PS50076"/>
    </source>
</evidence>
<feature type="compositionally biased region" description="Low complexity" evidence="1">
    <location>
        <begin position="235"/>
        <end position="267"/>
    </location>
</feature>
<sequence length="665" mass="68555">MGKEKHKKHKDKSKTKKEKKDKKHKKHRRRSSSDSSESDDSFEGADQQLQRERAAVTTLRDILSGYPAVRKELREMLWRVDQGEAADISGVPDPDLKAQLAQFLNLLRLRRNDKGVYGLADRAERILPIVAFVFDEPPRPRPQQPQVAPSAAAAAAGPAPAAATTGAPPAPAQPSQQQQQEVKEEEEGDGTAGAAGPGVGPAIGPIGPTAAPYAGPSAKDQQPPDGDDDDGGPGRAADGTQEGEAAAAAGTAAAAAAAAPARRVAGPAMPPRELLEAAAAAAEALQAAGTSDDDDDDDGGLLVGPPPPELVEELEAAPQDEREAEVVRIVKVLREHAAAGPAPGPAAAPAAAGAGSSPDAYQVLGVSPSAPGGEVKKRYMRLSLLIHPDKCAHPLAHEAFQAVATAAKVLQDSGLRTALDERRADAELRRAAEAAAAQQERERAWRIARGEEVAAAGPGGWPGASAGSQRETWMTDLPPERSAAAGIGAVSQTSVRAFSQRGKTGRGDTSAWTDNPEQRKAREAQALLAAASEAYVRALPAAGGAAGGGGAGPGGAGGTAAAAALDTFNEASRKKSLFEVHAELQEKAKQEAKAARKAAKKQKTAEGGAAAAGAAADGQDWPWRPFDRERDLDLKPKAKSGADLLKSAAALGSKFSGGNTQRHFL</sequence>
<feature type="compositionally biased region" description="Gly residues" evidence="1">
    <location>
        <begin position="190"/>
        <end position="201"/>
    </location>
</feature>
<feature type="compositionally biased region" description="Low complexity" evidence="1">
    <location>
        <begin position="338"/>
        <end position="355"/>
    </location>
</feature>
<feature type="compositionally biased region" description="Low complexity" evidence="1">
    <location>
        <begin position="202"/>
        <end position="224"/>
    </location>
</feature>
<protein>
    <recommendedName>
        <fullName evidence="2">J domain-containing protein</fullName>
    </recommendedName>
</protein>
<evidence type="ECO:0000313" key="3">
    <source>
        <dbReference type="EMBL" id="GFR39678.1"/>
    </source>
</evidence>
<dbReference type="InterPro" id="IPR001623">
    <property type="entry name" value="DnaJ_domain"/>
</dbReference>
<name>A0AAD3HGE4_9CHLO</name>
<gene>
    <name evidence="3" type="ORF">Agub_g150</name>
</gene>
<dbReference type="CDD" id="cd06257">
    <property type="entry name" value="DnaJ"/>
    <property type="match status" value="1"/>
</dbReference>
<dbReference type="SMART" id="SM00271">
    <property type="entry name" value="DnaJ"/>
    <property type="match status" value="1"/>
</dbReference>
<dbReference type="Pfam" id="PF00226">
    <property type="entry name" value="DnaJ"/>
    <property type="match status" value="1"/>
</dbReference>
<proteinExistence type="predicted"/>
<dbReference type="Pfam" id="PF12572">
    <property type="entry name" value="DUF3752"/>
    <property type="match status" value="1"/>
</dbReference>
<organism evidence="3 4">
    <name type="scientific">Astrephomene gubernaculifera</name>
    <dbReference type="NCBI Taxonomy" id="47775"/>
    <lineage>
        <taxon>Eukaryota</taxon>
        <taxon>Viridiplantae</taxon>
        <taxon>Chlorophyta</taxon>
        <taxon>core chlorophytes</taxon>
        <taxon>Chlorophyceae</taxon>
        <taxon>CS clade</taxon>
        <taxon>Chlamydomonadales</taxon>
        <taxon>Astrephomenaceae</taxon>
        <taxon>Astrephomene</taxon>
    </lineage>
</organism>
<feature type="region of interest" description="Disordered" evidence="1">
    <location>
        <begin position="589"/>
        <end position="635"/>
    </location>
</feature>
<dbReference type="Gene3D" id="1.10.287.110">
    <property type="entry name" value="DnaJ domain"/>
    <property type="match status" value="1"/>
</dbReference>
<evidence type="ECO:0000313" key="4">
    <source>
        <dbReference type="Proteomes" id="UP001054857"/>
    </source>
</evidence>
<dbReference type="EMBL" id="BMAR01000001">
    <property type="protein sequence ID" value="GFR39678.1"/>
    <property type="molecule type" value="Genomic_DNA"/>
</dbReference>
<dbReference type="PANTHER" id="PTHR47422">
    <property type="entry name" value="DNAJ HEAT SHOCK N-TERMINAL DOMAIN-CONTAINING PROTEIN"/>
    <property type="match status" value="1"/>
</dbReference>